<evidence type="ECO:0000313" key="3">
    <source>
        <dbReference type="Proteomes" id="UP000195652"/>
    </source>
</evidence>
<keyword evidence="1" id="KW-0812">Transmembrane</keyword>
<keyword evidence="1" id="KW-1133">Transmembrane helix</keyword>
<dbReference type="OrthoDB" id="4426851at2"/>
<dbReference type="EMBL" id="CP021417">
    <property type="protein sequence ID" value="ARU46985.1"/>
    <property type="molecule type" value="Genomic_DNA"/>
</dbReference>
<feature type="transmembrane region" description="Helical" evidence="1">
    <location>
        <begin position="40"/>
        <end position="58"/>
    </location>
</feature>
<proteinExistence type="predicted"/>
<dbReference type="GeneID" id="75008866"/>
<feature type="transmembrane region" description="Helical" evidence="1">
    <location>
        <begin position="12"/>
        <end position="34"/>
    </location>
</feature>
<dbReference type="AlphaFoldDB" id="A0A7Y4LIL9"/>
<organism evidence="2 3">
    <name type="scientific">Corynebacterium silvaticum</name>
    <dbReference type="NCBI Taxonomy" id="2320431"/>
    <lineage>
        <taxon>Bacteria</taxon>
        <taxon>Bacillati</taxon>
        <taxon>Actinomycetota</taxon>
        <taxon>Actinomycetes</taxon>
        <taxon>Mycobacteriales</taxon>
        <taxon>Corynebacteriaceae</taxon>
        <taxon>Corynebacterium</taxon>
    </lineage>
</organism>
<gene>
    <name evidence="2" type="ORF">CBE74_11670</name>
</gene>
<reference evidence="2 3" key="2">
    <citation type="journal article" date="2020" name="Antonie Van Leeuwenhoek">
        <title>Phylogenomic characterisation of a novel corynebacterial species pathogenic to animals.</title>
        <authorList>
            <person name="Moller J."/>
            <person name="Musella L."/>
            <person name="Melnikov V."/>
            <person name="Geissdorfer W."/>
            <person name="Burkovski A."/>
            <person name="Sangal V."/>
        </authorList>
    </citation>
    <scope>NUCLEOTIDE SEQUENCE [LARGE SCALE GENOMIC DNA]</scope>
    <source>
        <strain evidence="2 3">PO100/5</strain>
    </source>
</reference>
<keyword evidence="3" id="KW-1185">Reference proteome</keyword>
<keyword evidence="1" id="KW-0472">Membrane</keyword>
<feature type="transmembrane region" description="Helical" evidence="1">
    <location>
        <begin position="65"/>
        <end position="87"/>
    </location>
</feature>
<reference evidence="2 3" key="4">
    <citation type="journal article" date="2020" name="PLoS ONE">
        <title>Taxonomic classification of strain PO100/5 shows a broader geographic distribution and genetic markers of the recently described Corynebacterium silvaticum.</title>
        <authorList>
            <person name="Viana M.V.C."/>
            <person name="Profeta R."/>
            <person name="da Silva A.L."/>
            <person name="Hurtado R."/>
            <person name="Cerqueira J.C."/>
            <person name="Ribeiro B.F.S."/>
            <person name="Almeida M.O."/>
            <person name="Morais-Rodrigues F."/>
            <person name="Soares S.C."/>
            <person name="Oliveira M."/>
            <person name="Tavares L."/>
            <person name="Figueiredo H."/>
            <person name="Wattam A.R."/>
            <person name="Barh D."/>
            <person name="Ghosh P."/>
            <person name="Silva A."/>
            <person name="Azevedo V."/>
        </authorList>
    </citation>
    <scope>NUCLEOTIDE SEQUENCE [LARGE SCALE GENOMIC DNA]</scope>
    <source>
        <strain evidence="2 3">PO100/5</strain>
    </source>
</reference>
<evidence type="ECO:0000256" key="1">
    <source>
        <dbReference type="SAM" id="Phobius"/>
    </source>
</evidence>
<dbReference type="RefSeq" id="WP_087454757.1">
    <property type="nucleotide sequence ID" value="NZ_CP021417.2"/>
</dbReference>
<dbReference type="Proteomes" id="UP000195652">
    <property type="component" value="Chromosome"/>
</dbReference>
<sequence>MDAVKEERRWPWAKSISILLSIFTIAFPYIFPSIFPQGTMPYYTITMPLGIIAGIFAYRIHSWWLIVLAVVAGLSPLLFAWMLWFGINLVGLVTDMLLSS</sequence>
<protein>
    <submittedName>
        <fullName evidence="2">Uncharacterized protein</fullName>
    </submittedName>
</protein>
<evidence type="ECO:0000313" key="2">
    <source>
        <dbReference type="EMBL" id="ARU46985.1"/>
    </source>
</evidence>
<name>A0A7Y4LIL9_9CORY</name>
<dbReference type="KEGG" id="csil:CBE74_11670"/>
<accession>A0A7Y4LIL9</accession>
<reference evidence="2 3" key="3">
    <citation type="journal article" date="2020" name="Int. J. Syst. Evol. Microbiol.">
        <title>Corynebacterium silvaticum sp. nov., a unique group of NTTB corynebacteria in wild boar and roe deer.</title>
        <authorList>
            <person name="Dangel A."/>
            <person name="Berger A."/>
            <person name="Rau J."/>
            <person name="Eisenberg T."/>
            <person name="Kampfer P."/>
            <person name="Margos G."/>
            <person name="Contzen M."/>
            <person name="Busse H.J."/>
            <person name="Konrad R."/>
            <person name="Peters M."/>
            <person name="Sting R."/>
            <person name="Sing A."/>
        </authorList>
    </citation>
    <scope>NUCLEOTIDE SEQUENCE [LARGE SCALE GENOMIC DNA]</scope>
    <source>
        <strain evidence="2 3">PO100/5</strain>
    </source>
</reference>
<reference evidence="2 3" key="1">
    <citation type="journal article" date="2014" name="BMC Vet. Res.">
        <title>First report of Corynebacterium pseudotuberculosis from caseous lymphadenitis lesions in Black Alentejano pig (Sus scrofa domesticus).</title>
        <authorList>
            <person name="Oliveira M."/>
            <person name="Barroco C."/>
            <person name="Mottola C."/>
            <person name="Santos R."/>
            <person name="Lemsaddek A."/>
            <person name="Tavares L."/>
            <person name="Semedo-Lemsaddek T."/>
        </authorList>
    </citation>
    <scope>NUCLEOTIDE SEQUENCE [LARGE SCALE GENOMIC DNA]</scope>
    <source>
        <strain evidence="2 3">PO100/5</strain>
    </source>
</reference>